<evidence type="ECO:0000313" key="3">
    <source>
        <dbReference type="Proteomes" id="UP000557688"/>
    </source>
</evidence>
<protein>
    <submittedName>
        <fullName evidence="2">ABC transporter substrate-binding protein</fullName>
    </submittedName>
    <submittedName>
        <fullName evidence="1">NitT/TauT family transport system substrate-binding protein</fullName>
    </submittedName>
</protein>
<dbReference type="AlphaFoldDB" id="A0A850NXW2"/>
<sequence length="362" mass="38370">MPPDIVSSRLGLLSRRRWLAGAVGAASLPLLPARSATPSMAGMDMPEAGCAAAGGASVRPVAGAARKLTIAWNETAICTAAVPVAKEKGFFARYNLDVDYVNFAGSTDQLLEALSTGRADGAPGMALRWLKPLSQGFDVKLVGGLHAGCMYMLAPPAGPVKTIADLRGRTVGVSDIGGPDRNFFSIRVKEAGLDPQGDVQWRQYPADLLPLALQRGEVAAITSGDPISYLQKKQFGLVEIDSNMRGEWAHVACCVIGLRGSLIRDEPLVAAAVARAILDAGAWVACHPEETARIFRPFAPKASAEDLAAMLTMQGHHHQVLAGAFRAEIARYADALKEVGVFRPSLDSVRYATRVTQDLFAA</sequence>
<evidence type="ECO:0000313" key="2">
    <source>
        <dbReference type="EMBL" id="NVN31608.1"/>
    </source>
</evidence>
<reference evidence="2 4" key="1">
    <citation type="submission" date="2020-06" db="EMBL/GenBank/DDBJ databases">
        <title>Description of novel acetic acid bacteria.</title>
        <authorList>
            <person name="Sombolestani A."/>
        </authorList>
    </citation>
    <scope>NUCLEOTIDE SEQUENCE [LARGE SCALE GENOMIC DNA]</scope>
    <source>
        <strain evidence="2 4">LMG 26838</strain>
    </source>
</reference>
<name>A0A850NXW2_9PROT</name>
<gene>
    <name evidence="1" type="ORF">FHR90_000713</name>
    <name evidence="2" type="ORF">HUK83_14865</name>
</gene>
<dbReference type="PANTHER" id="PTHR30024:SF21">
    <property type="entry name" value="ABC TRANSPORTER SUBSTRATE-BINDING PROTEIN"/>
    <property type="match status" value="1"/>
</dbReference>
<dbReference type="PROSITE" id="PS51318">
    <property type="entry name" value="TAT"/>
    <property type="match status" value="1"/>
</dbReference>
<dbReference type="Pfam" id="PF13379">
    <property type="entry name" value="NMT1_2"/>
    <property type="match status" value="1"/>
</dbReference>
<evidence type="ECO:0000313" key="1">
    <source>
        <dbReference type="EMBL" id="MBB3172899.1"/>
    </source>
</evidence>
<proteinExistence type="predicted"/>
<reference evidence="1 3" key="2">
    <citation type="submission" date="2020-08" db="EMBL/GenBank/DDBJ databases">
        <title>Genomic Encyclopedia of Type Strains, Phase III (KMG-III): the genomes of soil and plant-associated and newly described type strains.</title>
        <authorList>
            <person name="Whitman W."/>
        </authorList>
    </citation>
    <scope>NUCLEOTIDE SEQUENCE [LARGE SCALE GENOMIC DNA]</scope>
    <source>
        <strain evidence="1 3">CECT 8088</strain>
    </source>
</reference>
<organism evidence="2 4">
    <name type="scientific">Endobacter medicaginis</name>
    <dbReference type="NCBI Taxonomy" id="1181271"/>
    <lineage>
        <taxon>Bacteria</taxon>
        <taxon>Pseudomonadati</taxon>
        <taxon>Pseudomonadota</taxon>
        <taxon>Alphaproteobacteria</taxon>
        <taxon>Acetobacterales</taxon>
        <taxon>Acetobacteraceae</taxon>
        <taxon>Endobacter</taxon>
    </lineage>
</organism>
<dbReference type="Proteomes" id="UP000565205">
    <property type="component" value="Unassembled WGS sequence"/>
</dbReference>
<dbReference type="InterPro" id="IPR006311">
    <property type="entry name" value="TAT_signal"/>
</dbReference>
<dbReference type="Proteomes" id="UP000557688">
    <property type="component" value="Unassembled WGS sequence"/>
</dbReference>
<dbReference type="EMBL" id="JACHXV010000002">
    <property type="protein sequence ID" value="MBB3172899.1"/>
    <property type="molecule type" value="Genomic_DNA"/>
</dbReference>
<dbReference type="Gene3D" id="3.40.190.10">
    <property type="entry name" value="Periplasmic binding protein-like II"/>
    <property type="match status" value="2"/>
</dbReference>
<keyword evidence="3" id="KW-1185">Reference proteome</keyword>
<accession>A0A850NXW2</accession>
<evidence type="ECO:0000313" key="4">
    <source>
        <dbReference type="Proteomes" id="UP000565205"/>
    </source>
</evidence>
<dbReference type="PANTHER" id="PTHR30024">
    <property type="entry name" value="ALIPHATIC SULFONATES-BINDING PROTEIN-RELATED"/>
    <property type="match status" value="1"/>
</dbReference>
<comment type="caution">
    <text evidence="2">The sequence shown here is derived from an EMBL/GenBank/DDBJ whole genome shotgun (WGS) entry which is preliminary data.</text>
</comment>
<dbReference type="EMBL" id="JABXXQ010000429">
    <property type="protein sequence ID" value="NVN31608.1"/>
    <property type="molecule type" value="Genomic_DNA"/>
</dbReference>
<dbReference type="RefSeq" id="WP_176626038.1">
    <property type="nucleotide sequence ID" value="NZ_JABXXQ010000429.1"/>
</dbReference>
<dbReference type="SUPFAM" id="SSF53850">
    <property type="entry name" value="Periplasmic binding protein-like II"/>
    <property type="match status" value="1"/>
</dbReference>